<dbReference type="EMBL" id="VLTJ01000039">
    <property type="protein sequence ID" value="TSH90066.1"/>
    <property type="molecule type" value="Genomic_DNA"/>
</dbReference>
<keyword evidence="2" id="KW-1185">Reference proteome</keyword>
<gene>
    <name evidence="1" type="ORF">FOZ76_19635</name>
</gene>
<dbReference type="AlphaFoldDB" id="A0A556AAZ0"/>
<dbReference type="PANTHER" id="PTHR38765">
    <property type="entry name" value="DUF484 DOMAIN-CONTAINING PROTEIN"/>
    <property type="match status" value="1"/>
</dbReference>
<sequence>MTAAPLPPSSAPSAPLDAQAVADYLRENPEFFDQHAAVFAEMRVPHPYEGRAISLGERQILTLRERMHALERKLGSLTHHANDNQRIVLGMREWSVALLAESDAQALPALVSDGLAKAFDLPQVALRLWQCPAHREPAEAEPVSDDIRLFAASLKKPYCGPDNGVAATAWLGFKPASLALIPVRTPRGQTFGLMVLGSDDPGRFSPDMGTDFLEHIGALAGAALSRLLQGG</sequence>
<dbReference type="InterPro" id="IPR007435">
    <property type="entry name" value="DUF484"/>
</dbReference>
<dbReference type="OrthoDB" id="8525200at2"/>
<accession>A0A556AAZ0</accession>
<dbReference type="InterPro" id="IPR029016">
    <property type="entry name" value="GAF-like_dom_sf"/>
</dbReference>
<organism evidence="1 2">
    <name type="scientific">Verticiella sediminum</name>
    <dbReference type="NCBI Taxonomy" id="1247510"/>
    <lineage>
        <taxon>Bacteria</taxon>
        <taxon>Pseudomonadati</taxon>
        <taxon>Pseudomonadota</taxon>
        <taxon>Betaproteobacteria</taxon>
        <taxon>Burkholderiales</taxon>
        <taxon>Alcaligenaceae</taxon>
        <taxon>Verticiella</taxon>
    </lineage>
</organism>
<evidence type="ECO:0000313" key="1">
    <source>
        <dbReference type="EMBL" id="TSH90066.1"/>
    </source>
</evidence>
<dbReference type="PANTHER" id="PTHR38765:SF1">
    <property type="entry name" value="DUF484 DOMAIN-CONTAINING PROTEIN"/>
    <property type="match status" value="1"/>
</dbReference>
<reference evidence="1 2" key="1">
    <citation type="submission" date="2019-07" db="EMBL/GenBank/DDBJ databases">
        <title>Qingshengfaniella alkalisoli gen. nov., sp. nov., isolated from saline soil.</title>
        <authorList>
            <person name="Xu L."/>
            <person name="Huang X.-X."/>
            <person name="Sun J.-Q."/>
        </authorList>
    </citation>
    <scope>NUCLEOTIDE SEQUENCE [LARGE SCALE GENOMIC DNA]</scope>
    <source>
        <strain evidence="1 2">DSM 27279</strain>
    </source>
</reference>
<dbReference type="Pfam" id="PF04340">
    <property type="entry name" value="DUF484"/>
    <property type="match status" value="1"/>
</dbReference>
<dbReference type="Gene3D" id="3.30.450.40">
    <property type="match status" value="1"/>
</dbReference>
<evidence type="ECO:0000313" key="2">
    <source>
        <dbReference type="Proteomes" id="UP000318405"/>
    </source>
</evidence>
<proteinExistence type="predicted"/>
<dbReference type="RefSeq" id="WP_143949980.1">
    <property type="nucleotide sequence ID" value="NZ_BAABMB010000003.1"/>
</dbReference>
<name>A0A556AAZ0_9BURK</name>
<dbReference type="Proteomes" id="UP000318405">
    <property type="component" value="Unassembled WGS sequence"/>
</dbReference>
<comment type="caution">
    <text evidence="1">The sequence shown here is derived from an EMBL/GenBank/DDBJ whole genome shotgun (WGS) entry which is preliminary data.</text>
</comment>
<dbReference type="SUPFAM" id="SSF55781">
    <property type="entry name" value="GAF domain-like"/>
    <property type="match status" value="1"/>
</dbReference>
<protein>
    <submittedName>
        <fullName evidence="1">DUF484 family protein</fullName>
    </submittedName>
</protein>